<evidence type="ECO:0000313" key="2">
    <source>
        <dbReference type="Proteomes" id="UP000593758"/>
    </source>
</evidence>
<reference evidence="1 2" key="1">
    <citation type="submission" date="2020-10" db="EMBL/GenBank/DDBJ databases">
        <title>Haloactinobacterium sp. RN3S43, a bacterium isolated from saline soil.</title>
        <authorList>
            <person name="Sun J.-Q."/>
        </authorList>
    </citation>
    <scope>NUCLEOTIDE SEQUENCE [LARGE SCALE GENOMIC DNA]</scope>
    <source>
        <strain evidence="1 2">RN3S43</strain>
    </source>
</reference>
<evidence type="ECO:0000313" key="1">
    <source>
        <dbReference type="EMBL" id="QOR71221.1"/>
    </source>
</evidence>
<sequence length="135" mass="13889">MSEVDQVPGLVTWLLSPERQAAAVLVSMARSTATPLVQVGRLMSELDGVAEVVVIASHEAGGVLRAQFGPARHLYGGAARVIPSRRYIGLLPRLHLPFGSADSARVTDAIVADVRRLRGGAAGMVAAPGSAPSGG</sequence>
<dbReference type="Proteomes" id="UP000593758">
    <property type="component" value="Chromosome"/>
</dbReference>
<organism evidence="1 2">
    <name type="scientific">Ruania alkalisoli</name>
    <dbReference type="NCBI Taxonomy" id="2779775"/>
    <lineage>
        <taxon>Bacteria</taxon>
        <taxon>Bacillati</taxon>
        <taxon>Actinomycetota</taxon>
        <taxon>Actinomycetes</taxon>
        <taxon>Micrococcales</taxon>
        <taxon>Ruaniaceae</taxon>
        <taxon>Ruania</taxon>
    </lineage>
</organism>
<keyword evidence="2" id="KW-1185">Reference proteome</keyword>
<proteinExistence type="predicted"/>
<dbReference type="RefSeq" id="WP_193497886.1">
    <property type="nucleotide sequence ID" value="NZ_CP063169.1"/>
</dbReference>
<accession>A0A7M1SUR2</accession>
<name>A0A7M1SUR2_9MICO</name>
<dbReference type="EMBL" id="CP063169">
    <property type="protein sequence ID" value="QOR71221.1"/>
    <property type="molecule type" value="Genomic_DNA"/>
</dbReference>
<dbReference type="AlphaFoldDB" id="A0A7M1SUR2"/>
<gene>
    <name evidence="1" type="ORF">IM660_02630</name>
</gene>
<protein>
    <submittedName>
        <fullName evidence="1">Uncharacterized protein</fullName>
    </submittedName>
</protein>
<dbReference type="KEGG" id="halt:IM660_02630"/>